<dbReference type="Proteomes" id="UP000663940">
    <property type="component" value="Chromosome"/>
</dbReference>
<keyword evidence="3" id="KW-1185">Reference proteome</keyword>
<proteinExistence type="predicted"/>
<sequence>MNAEKKANGRSPPHSPQLGDKPPRLTPDTRPFGQLIHSVKNNLKIRNHENYSNRKRKN</sequence>
<accession>A0ABX7U7Z4</accession>
<reference evidence="2 3" key="1">
    <citation type="submission" date="2021-03" db="EMBL/GenBank/DDBJ databases">
        <title>Mucilaginibacter strains isolated from gold and copper mining confer multi heavy-metal resistance.</title>
        <authorList>
            <person name="Li Y."/>
        </authorList>
    </citation>
    <scope>NUCLEOTIDE SEQUENCE [LARGE SCALE GENOMIC DNA]</scope>
    <source>
        <strain evidence="2 3">P2-4</strain>
    </source>
</reference>
<name>A0ABX7U7Z4_9SPHI</name>
<organism evidence="2 3">
    <name type="scientific">Mucilaginibacter rubeus</name>
    <dbReference type="NCBI Taxonomy" id="2027860"/>
    <lineage>
        <taxon>Bacteria</taxon>
        <taxon>Pseudomonadati</taxon>
        <taxon>Bacteroidota</taxon>
        <taxon>Sphingobacteriia</taxon>
        <taxon>Sphingobacteriales</taxon>
        <taxon>Sphingobacteriaceae</taxon>
        <taxon>Mucilaginibacter</taxon>
    </lineage>
</organism>
<dbReference type="RefSeq" id="WP_167516093.1">
    <property type="nucleotide sequence ID" value="NZ_CP071879.1"/>
</dbReference>
<protein>
    <submittedName>
        <fullName evidence="2">Uncharacterized protein</fullName>
    </submittedName>
</protein>
<evidence type="ECO:0000256" key="1">
    <source>
        <dbReference type="SAM" id="MobiDB-lite"/>
    </source>
</evidence>
<evidence type="ECO:0000313" key="3">
    <source>
        <dbReference type="Proteomes" id="UP000663940"/>
    </source>
</evidence>
<dbReference type="EMBL" id="CP071880">
    <property type="protein sequence ID" value="QTE48175.1"/>
    <property type="molecule type" value="Genomic_DNA"/>
</dbReference>
<gene>
    <name evidence="2" type="ORF">J3L21_21820</name>
</gene>
<evidence type="ECO:0000313" key="2">
    <source>
        <dbReference type="EMBL" id="QTE48175.1"/>
    </source>
</evidence>
<feature type="region of interest" description="Disordered" evidence="1">
    <location>
        <begin position="1"/>
        <end position="58"/>
    </location>
</feature>